<protein>
    <recommendedName>
        <fullName evidence="6">Putative mRNA interferase YoeB</fullName>
    </recommendedName>
</protein>
<dbReference type="EMBL" id="CAADRM010000105">
    <property type="protein sequence ID" value="VFU15387.1"/>
    <property type="molecule type" value="Genomic_DNA"/>
</dbReference>
<dbReference type="PANTHER" id="PTHR38039">
    <property type="entry name" value="TOXIN YOEB"/>
    <property type="match status" value="1"/>
</dbReference>
<dbReference type="AlphaFoldDB" id="A0A485M0R9"/>
<dbReference type="Pfam" id="PF06769">
    <property type="entry name" value="YoeB_toxin"/>
    <property type="match status" value="1"/>
</dbReference>
<accession>A0A485M0R9</accession>
<keyword evidence="2" id="KW-1277">Toxin-antitoxin system</keyword>
<organism evidence="7">
    <name type="scientific">anaerobic digester metagenome</name>
    <dbReference type="NCBI Taxonomy" id="1263854"/>
    <lineage>
        <taxon>unclassified sequences</taxon>
        <taxon>metagenomes</taxon>
        <taxon>ecological metagenomes</taxon>
    </lineage>
</organism>
<evidence type="ECO:0000256" key="4">
    <source>
        <dbReference type="ARBA" id="ARBA00022759"/>
    </source>
</evidence>
<dbReference type="GO" id="GO:0045892">
    <property type="term" value="P:negative regulation of DNA-templated transcription"/>
    <property type="evidence" value="ECO:0007669"/>
    <property type="project" value="TreeGrafter"/>
</dbReference>
<keyword evidence="3" id="KW-0540">Nuclease</keyword>
<evidence type="ECO:0000256" key="5">
    <source>
        <dbReference type="ARBA" id="ARBA00022801"/>
    </source>
</evidence>
<evidence type="ECO:0000256" key="3">
    <source>
        <dbReference type="ARBA" id="ARBA00022722"/>
    </source>
</evidence>
<dbReference type="PANTHER" id="PTHR38039:SF1">
    <property type="entry name" value="TOXIN YOEB"/>
    <property type="match status" value="1"/>
</dbReference>
<evidence type="ECO:0000256" key="1">
    <source>
        <dbReference type="ARBA" id="ARBA00008172"/>
    </source>
</evidence>
<evidence type="ECO:0000256" key="6">
    <source>
        <dbReference type="ARBA" id="ARBA00030388"/>
    </source>
</evidence>
<dbReference type="InterPro" id="IPR035093">
    <property type="entry name" value="RelE/ParE_toxin_dom_sf"/>
</dbReference>
<dbReference type="Gene3D" id="3.30.2310.20">
    <property type="entry name" value="RelE-like"/>
    <property type="match status" value="1"/>
</dbReference>
<name>A0A485M0R9_9ZZZZ</name>
<reference evidence="7" key="1">
    <citation type="submission" date="2019-03" db="EMBL/GenBank/DDBJ databases">
        <authorList>
            <person name="Hao L."/>
        </authorList>
    </citation>
    <scope>NUCLEOTIDE SEQUENCE</scope>
</reference>
<keyword evidence="5" id="KW-0378">Hydrolase</keyword>
<dbReference type="SUPFAM" id="SSF143011">
    <property type="entry name" value="RelE-like"/>
    <property type="match status" value="1"/>
</dbReference>
<dbReference type="GO" id="GO:0016787">
    <property type="term" value="F:hydrolase activity"/>
    <property type="evidence" value="ECO:0007669"/>
    <property type="project" value="UniProtKB-KW"/>
</dbReference>
<keyword evidence="4" id="KW-0255">Endonuclease</keyword>
<dbReference type="GO" id="GO:0006401">
    <property type="term" value="P:RNA catabolic process"/>
    <property type="evidence" value="ECO:0007669"/>
    <property type="project" value="InterPro"/>
</dbReference>
<dbReference type="InterPro" id="IPR009614">
    <property type="entry name" value="YoeB_toxin"/>
</dbReference>
<dbReference type="GO" id="GO:0004519">
    <property type="term" value="F:endonuclease activity"/>
    <property type="evidence" value="ECO:0007669"/>
    <property type="project" value="UniProtKB-KW"/>
</dbReference>
<proteinExistence type="inferred from homology"/>
<sequence length="55" mass="6661">MIHDVHGTLFVSTGKTESFKRELAGYRSRRINQEHRLVYEVHDDKIRILTCRYHF</sequence>
<evidence type="ECO:0000256" key="2">
    <source>
        <dbReference type="ARBA" id="ARBA00022649"/>
    </source>
</evidence>
<dbReference type="NCBIfam" id="TIGR02116">
    <property type="entry name" value="toxin_Txe_YoeB"/>
    <property type="match status" value="1"/>
</dbReference>
<gene>
    <name evidence="7" type="ORF">SCFA_410041</name>
</gene>
<evidence type="ECO:0000313" key="7">
    <source>
        <dbReference type="EMBL" id="VFU15387.1"/>
    </source>
</evidence>
<comment type="similarity">
    <text evidence="1">Belongs to the YoeB family.</text>
</comment>